<reference evidence="11" key="1">
    <citation type="journal article" date="2019" name="Int. J. Syst. Evol. Microbiol.">
        <title>The Global Catalogue of Microorganisms (GCM) 10K type strain sequencing project: providing services to taxonomists for standard genome sequencing and annotation.</title>
        <authorList>
            <consortium name="The Broad Institute Genomics Platform"/>
            <consortium name="The Broad Institute Genome Sequencing Center for Infectious Disease"/>
            <person name="Wu L."/>
            <person name="Ma J."/>
        </authorList>
    </citation>
    <scope>NUCLEOTIDE SEQUENCE [LARGE SCALE GENOMIC DNA]</scope>
    <source>
        <strain evidence="11">TBRC 1826</strain>
    </source>
</reference>
<dbReference type="EMBL" id="JBHSBH010000008">
    <property type="protein sequence ID" value="MFC3996836.1"/>
    <property type="molecule type" value="Genomic_DNA"/>
</dbReference>
<dbReference type="CDD" id="cd04730">
    <property type="entry name" value="NPD_like"/>
    <property type="match status" value="1"/>
</dbReference>
<dbReference type="PANTHER" id="PTHR42747">
    <property type="entry name" value="NITRONATE MONOOXYGENASE-RELATED"/>
    <property type="match status" value="1"/>
</dbReference>
<keyword evidence="3" id="KW-0216">Detoxification</keyword>
<evidence type="ECO:0000256" key="7">
    <source>
        <dbReference type="ARBA" id="ARBA00023033"/>
    </source>
</evidence>
<comment type="caution">
    <text evidence="10">The sequence shown here is derived from an EMBL/GenBank/DDBJ whole genome shotgun (WGS) entry which is preliminary data.</text>
</comment>
<dbReference type="Gene3D" id="3.20.20.70">
    <property type="entry name" value="Aldolase class I"/>
    <property type="match status" value="1"/>
</dbReference>
<name>A0ABV8FPL7_9ACTN</name>
<comment type="catalytic activity">
    <reaction evidence="9">
        <text>3 propionate 3-nitronate + 3 O2 + H2O = 3 3-oxopropanoate + 2 nitrate + nitrite + H2O2 + 3 H(+)</text>
        <dbReference type="Rhea" id="RHEA:57332"/>
        <dbReference type="ChEBI" id="CHEBI:15377"/>
        <dbReference type="ChEBI" id="CHEBI:15378"/>
        <dbReference type="ChEBI" id="CHEBI:15379"/>
        <dbReference type="ChEBI" id="CHEBI:16240"/>
        <dbReference type="ChEBI" id="CHEBI:16301"/>
        <dbReference type="ChEBI" id="CHEBI:17632"/>
        <dbReference type="ChEBI" id="CHEBI:33190"/>
        <dbReference type="ChEBI" id="CHEBI:136067"/>
    </reaction>
</comment>
<keyword evidence="4" id="KW-0285">Flavoprotein</keyword>
<evidence type="ECO:0000256" key="8">
    <source>
        <dbReference type="ARBA" id="ARBA00031155"/>
    </source>
</evidence>
<dbReference type="Pfam" id="PF03060">
    <property type="entry name" value="NMO"/>
    <property type="match status" value="1"/>
</dbReference>
<dbReference type="InterPro" id="IPR004136">
    <property type="entry name" value="NMO"/>
</dbReference>
<proteinExistence type="inferred from homology"/>
<evidence type="ECO:0000256" key="1">
    <source>
        <dbReference type="ARBA" id="ARBA00001917"/>
    </source>
</evidence>
<evidence type="ECO:0000256" key="4">
    <source>
        <dbReference type="ARBA" id="ARBA00022630"/>
    </source>
</evidence>
<evidence type="ECO:0000256" key="9">
    <source>
        <dbReference type="ARBA" id="ARBA00049401"/>
    </source>
</evidence>
<keyword evidence="11" id="KW-1185">Reference proteome</keyword>
<dbReference type="PROSITE" id="PS00912">
    <property type="entry name" value="DHODEHASE_2"/>
    <property type="match status" value="1"/>
</dbReference>
<sequence>MGLFEWVDVPVVAAPMAGGASTPELVAAVNRAGGLGFLACGYAASEDMIAEIGATRTATDRPFGVNLFVPGQDTADAQAVADYAERIAPEAERLGAELGDPDWGDHDYPAKLAALIEDPVAVAGFTFGCPEPADIRALRRGGTMVVVTVTTAGEAKMAVEAGADALVVQGTEAGGHQGSFEDTYERTTPLLDLLAEVGAAVDTPLIAAGGIADPAGARRMLSAGATAVQLGTAFLRTPESGASQTHKDALADPLFTGTAVTRAFSGRRARSLVNRFLRTHDGIAPGAYPQIHHLTGPLRAAAARAGDADALHLWAGTGYRSAAECPAADIVAAIAEIV</sequence>
<evidence type="ECO:0000313" key="10">
    <source>
        <dbReference type="EMBL" id="MFC3996836.1"/>
    </source>
</evidence>
<dbReference type="InterPro" id="IPR013785">
    <property type="entry name" value="Aldolase_TIM"/>
</dbReference>
<keyword evidence="7 10" id="KW-0503">Monooxygenase</keyword>
<comment type="similarity">
    <text evidence="2">Belongs to the nitronate monooxygenase family. NMO class I subfamily.</text>
</comment>
<dbReference type="SUPFAM" id="SSF51412">
    <property type="entry name" value="Inosine monophosphate dehydrogenase (IMPDH)"/>
    <property type="match status" value="1"/>
</dbReference>
<dbReference type="Proteomes" id="UP001595847">
    <property type="component" value="Unassembled WGS sequence"/>
</dbReference>
<evidence type="ECO:0000256" key="6">
    <source>
        <dbReference type="ARBA" id="ARBA00023002"/>
    </source>
</evidence>
<accession>A0ABV8FPL7</accession>
<comment type="cofactor">
    <cofactor evidence="1">
        <name>FMN</name>
        <dbReference type="ChEBI" id="CHEBI:58210"/>
    </cofactor>
</comment>
<evidence type="ECO:0000256" key="5">
    <source>
        <dbReference type="ARBA" id="ARBA00022643"/>
    </source>
</evidence>
<dbReference type="GO" id="GO:0004497">
    <property type="term" value="F:monooxygenase activity"/>
    <property type="evidence" value="ECO:0007669"/>
    <property type="project" value="UniProtKB-KW"/>
</dbReference>
<keyword evidence="6" id="KW-0560">Oxidoreductase</keyword>
<keyword evidence="5" id="KW-0288">FMN</keyword>
<dbReference type="RefSeq" id="WP_378533251.1">
    <property type="nucleotide sequence ID" value="NZ_JBHSBH010000008.1"/>
</dbReference>
<dbReference type="PANTHER" id="PTHR42747:SF3">
    <property type="entry name" value="NITRONATE MONOOXYGENASE-RELATED"/>
    <property type="match status" value="1"/>
</dbReference>
<evidence type="ECO:0000313" key="11">
    <source>
        <dbReference type="Proteomes" id="UP001595847"/>
    </source>
</evidence>
<dbReference type="InterPro" id="IPR001295">
    <property type="entry name" value="Dihydroorotate_DH_CS"/>
</dbReference>
<organism evidence="10 11">
    <name type="scientific">Nocardiopsis sediminis</name>
    <dbReference type="NCBI Taxonomy" id="1778267"/>
    <lineage>
        <taxon>Bacteria</taxon>
        <taxon>Bacillati</taxon>
        <taxon>Actinomycetota</taxon>
        <taxon>Actinomycetes</taxon>
        <taxon>Streptosporangiales</taxon>
        <taxon>Nocardiopsidaceae</taxon>
        <taxon>Nocardiopsis</taxon>
    </lineage>
</organism>
<gene>
    <name evidence="10" type="ORF">ACFOVU_12975</name>
</gene>
<evidence type="ECO:0000256" key="2">
    <source>
        <dbReference type="ARBA" id="ARBA00009881"/>
    </source>
</evidence>
<protein>
    <recommendedName>
        <fullName evidence="8">Propionate 3-nitronate monooxygenase</fullName>
    </recommendedName>
</protein>
<evidence type="ECO:0000256" key="3">
    <source>
        <dbReference type="ARBA" id="ARBA00022575"/>
    </source>
</evidence>